<evidence type="ECO:0000259" key="3">
    <source>
        <dbReference type="Pfam" id="PF00076"/>
    </source>
</evidence>
<dbReference type="PANTHER" id="PTHR11176">
    <property type="entry name" value="BOULE-RELATED"/>
    <property type="match status" value="1"/>
</dbReference>
<evidence type="ECO:0000256" key="2">
    <source>
        <dbReference type="SAM" id="MobiDB-lite"/>
    </source>
</evidence>
<accession>A0ABN7NGG3</accession>
<dbReference type="EMBL" id="CAJPIN010001922">
    <property type="protein sequence ID" value="CAG2054960.1"/>
    <property type="molecule type" value="Genomic_DNA"/>
</dbReference>
<comment type="caution">
    <text evidence="4">The sequence shown here is derived from an EMBL/GenBank/DDBJ whole genome shotgun (WGS) entry which is preliminary data.</text>
</comment>
<dbReference type="Pfam" id="PF00076">
    <property type="entry name" value="RRM_1"/>
    <property type="match status" value="1"/>
</dbReference>
<evidence type="ECO:0000313" key="4">
    <source>
        <dbReference type="EMBL" id="CAG2054960.1"/>
    </source>
</evidence>
<keyword evidence="1" id="KW-0694">RNA-binding</keyword>
<feature type="compositionally biased region" description="Basic and acidic residues" evidence="2">
    <location>
        <begin position="1"/>
        <end position="10"/>
    </location>
</feature>
<evidence type="ECO:0000313" key="5">
    <source>
        <dbReference type="Proteomes" id="UP001153148"/>
    </source>
</evidence>
<dbReference type="SUPFAM" id="SSF54928">
    <property type="entry name" value="RNA-binding domain, RBD"/>
    <property type="match status" value="1"/>
</dbReference>
<protein>
    <recommendedName>
        <fullName evidence="3">RRM domain-containing protein</fullName>
    </recommendedName>
</protein>
<dbReference type="InterPro" id="IPR012677">
    <property type="entry name" value="Nucleotide-bd_a/b_plait_sf"/>
</dbReference>
<evidence type="ECO:0000256" key="1">
    <source>
        <dbReference type="ARBA" id="ARBA00022884"/>
    </source>
</evidence>
<feature type="compositionally biased region" description="Polar residues" evidence="2">
    <location>
        <begin position="14"/>
        <end position="29"/>
    </location>
</feature>
<feature type="domain" description="RRM" evidence="3">
    <location>
        <begin position="289"/>
        <end position="323"/>
    </location>
</feature>
<organism evidence="4 5">
    <name type="scientific">Timema podura</name>
    <name type="common">Walking stick</name>
    <dbReference type="NCBI Taxonomy" id="61482"/>
    <lineage>
        <taxon>Eukaryota</taxon>
        <taxon>Metazoa</taxon>
        <taxon>Ecdysozoa</taxon>
        <taxon>Arthropoda</taxon>
        <taxon>Hexapoda</taxon>
        <taxon>Insecta</taxon>
        <taxon>Pterygota</taxon>
        <taxon>Neoptera</taxon>
        <taxon>Polyneoptera</taxon>
        <taxon>Phasmatodea</taxon>
        <taxon>Timematodea</taxon>
        <taxon>Timematoidea</taxon>
        <taxon>Timematidae</taxon>
        <taxon>Timema</taxon>
    </lineage>
</organism>
<proteinExistence type="predicted"/>
<gene>
    <name evidence="4" type="ORF">TPAB3V08_LOCUS1976</name>
</gene>
<dbReference type="InterPro" id="IPR000504">
    <property type="entry name" value="RRM_dom"/>
</dbReference>
<dbReference type="Gene3D" id="3.30.70.330">
    <property type="match status" value="1"/>
</dbReference>
<reference evidence="4" key="1">
    <citation type="submission" date="2021-03" db="EMBL/GenBank/DDBJ databases">
        <authorList>
            <person name="Tran Van P."/>
        </authorList>
    </citation>
    <scope>NUCLEOTIDE SEQUENCE</scope>
</reference>
<name>A0ABN7NGG3_TIMPD</name>
<dbReference type="Proteomes" id="UP001153148">
    <property type="component" value="Unassembled WGS sequence"/>
</dbReference>
<sequence>MTSTTEDLHAKRSLMSSPDNGTNGTNVAHTHTTALEPGAEVVDHISQDKLGSPVYISCDNSYGTANVGSTPSQLVHGVIPNQNSEFSSVEWNPIQNDVPTYGHQEEHEQDFHAPKYGTLITNRIFIGALPITATENDLLELFSEWMDIRGSLKEKGDSSAGRREYLGFRTGEQINRGKRRNLWDERYPGCVGDERYPGCVGDGSAFQIFFPSWVPLLFACGIFGTTGQSSGRICFTLLRNRIGQPPGKGALPKQSRNLTRQLPEEIDIQNDCTGNNGARKHNTSCRPSFGIVTSAKIITDRAGVSKGYGFVTFMNDTDAAYVLSTPYVYASNCSSLLPIGSIVVRKRKVISPLNMSSQPYYQQILATQPQQNPMPLVDGTSLLPYLGMNVSSSPSTPPSPSMVPVLYPYPVPQGQPWIHLPQEVVVRQDVVFTDANLIDNDGNFSVQLKFSECSLIALWMVGLGDYGVSASRMAKQHVCICRLVRGQANSINNLGE</sequence>
<dbReference type="PANTHER" id="PTHR11176:SF57">
    <property type="entry name" value="PROTEIN BOULE"/>
    <property type="match status" value="1"/>
</dbReference>
<dbReference type="InterPro" id="IPR035979">
    <property type="entry name" value="RBD_domain_sf"/>
</dbReference>
<feature type="region of interest" description="Disordered" evidence="2">
    <location>
        <begin position="1"/>
        <end position="29"/>
    </location>
</feature>
<keyword evidence="5" id="KW-1185">Reference proteome</keyword>